<dbReference type="PANTHER" id="PTHR43333">
    <property type="entry name" value="2-HACID_DH_C DOMAIN-CONTAINING PROTEIN"/>
    <property type="match status" value="1"/>
</dbReference>
<dbReference type="SUPFAM" id="SSF51735">
    <property type="entry name" value="NAD(P)-binding Rossmann-fold domains"/>
    <property type="match status" value="1"/>
</dbReference>
<reference evidence="4 5" key="1">
    <citation type="submission" date="2014-11" db="EMBL/GenBank/DDBJ databases">
        <title>Draft Genome Sequence of Brevibacterium linens AE038-8.</title>
        <authorList>
            <person name="Maizel D."/>
            <person name="Utturkar S.M."/>
            <person name="Brown S.D."/>
            <person name="Ferrero M."/>
            <person name="Rosen B.P."/>
        </authorList>
    </citation>
    <scope>NUCLEOTIDE SEQUENCE [LARGE SCALE GENOMIC DNA]</scope>
    <source>
        <strain evidence="4 5">AE038-8</strain>
    </source>
</reference>
<dbReference type="OrthoDB" id="4324715at2"/>
<dbReference type="InterPro" id="IPR036291">
    <property type="entry name" value="NAD(P)-bd_dom_sf"/>
</dbReference>
<dbReference type="CDD" id="cd05300">
    <property type="entry name" value="2-Hacid_dh_1"/>
    <property type="match status" value="1"/>
</dbReference>
<organism evidence="4 5">
    <name type="scientific">Brevibacterium linens</name>
    <dbReference type="NCBI Taxonomy" id="1703"/>
    <lineage>
        <taxon>Bacteria</taxon>
        <taxon>Bacillati</taxon>
        <taxon>Actinomycetota</taxon>
        <taxon>Actinomycetes</taxon>
        <taxon>Micrococcales</taxon>
        <taxon>Brevibacteriaceae</taxon>
        <taxon>Brevibacterium</taxon>
    </lineage>
</organism>
<dbReference type="InterPro" id="IPR006140">
    <property type="entry name" value="D-isomer_DH_NAD-bd"/>
</dbReference>
<dbReference type="EMBL" id="JTJZ01000018">
    <property type="protein sequence ID" value="KHS52622.1"/>
    <property type="molecule type" value="Genomic_DNA"/>
</dbReference>
<dbReference type="Gene3D" id="3.40.50.720">
    <property type="entry name" value="NAD(P)-binding Rossmann-like Domain"/>
    <property type="match status" value="2"/>
</dbReference>
<dbReference type="GO" id="GO:0047964">
    <property type="term" value="F:glyoxylate reductase (NADH) activity"/>
    <property type="evidence" value="ECO:0007669"/>
    <property type="project" value="UniProtKB-EC"/>
</dbReference>
<evidence type="ECO:0000313" key="5">
    <source>
        <dbReference type="Proteomes" id="UP000031488"/>
    </source>
</evidence>
<dbReference type="Pfam" id="PF02826">
    <property type="entry name" value="2-Hacid_dh_C"/>
    <property type="match status" value="1"/>
</dbReference>
<keyword evidence="1 4" id="KW-0560">Oxidoreductase</keyword>
<evidence type="ECO:0000256" key="2">
    <source>
        <dbReference type="ARBA" id="ARBA00023027"/>
    </source>
</evidence>
<dbReference type="AlphaFoldDB" id="A0A0B9AP72"/>
<evidence type="ECO:0000259" key="3">
    <source>
        <dbReference type="Pfam" id="PF02826"/>
    </source>
</evidence>
<protein>
    <submittedName>
        <fullName evidence="4">Glyoxylate reductase</fullName>
        <ecNumber evidence="4">1.1.1.26</ecNumber>
    </submittedName>
</protein>
<accession>A0A0B9AP72</accession>
<dbReference type="PATRIC" id="fig|1703.6.peg.1492"/>
<feature type="domain" description="D-isomer specific 2-hydroxyacid dehydrogenase NAD-binding" evidence="3">
    <location>
        <begin position="110"/>
        <end position="282"/>
    </location>
</feature>
<proteinExistence type="predicted"/>
<gene>
    <name evidence="4" type="ORF">AE0388_1605</name>
</gene>
<dbReference type="GO" id="GO:0051287">
    <property type="term" value="F:NAD binding"/>
    <property type="evidence" value="ECO:0007669"/>
    <property type="project" value="InterPro"/>
</dbReference>
<keyword evidence="2" id="KW-0520">NAD</keyword>
<dbReference type="Proteomes" id="UP000031488">
    <property type="component" value="Unassembled WGS sequence"/>
</dbReference>
<comment type="caution">
    <text evidence="4">The sequence shown here is derived from an EMBL/GenBank/DDBJ whole genome shotgun (WGS) entry which is preliminary data.</text>
</comment>
<evidence type="ECO:0000313" key="4">
    <source>
        <dbReference type="EMBL" id="KHS52622.1"/>
    </source>
</evidence>
<dbReference type="EC" id="1.1.1.26" evidence="4"/>
<dbReference type="PANTHER" id="PTHR43333:SF1">
    <property type="entry name" value="D-ISOMER SPECIFIC 2-HYDROXYACID DEHYDROGENASE NAD-BINDING DOMAIN-CONTAINING PROTEIN"/>
    <property type="match status" value="1"/>
</dbReference>
<sequence length="321" mass="34588">MTVLTILNSPGTEIPSLITDLGERDGIELRVAEASNLSQALPGTDVLLMWDFFSTALKDAYGSADRLRWVHAAAAGVDSLLFDELVDSPVTVTNARGIFDRPIAEFVLNYVLMHAKNSIGSLADQAEGKWNRRSTRDIAGTKALIVGTGAIGRGIARLLRAVDIEVTGAGSRARSGDADFGEVIDSATLPEHAAGFDWVIDIAPLTEKTERLIGAEAFAAMDDSAVFINVGRGDTVDTDALVTALRAGQIAGAGLDVFDEEPLPAGHPLWSMDNVIITPHMSGDTDGWRMRLAEQFHRLFEQYLAGEQFPHTVDKKLGYVR</sequence>
<dbReference type="SUPFAM" id="SSF52283">
    <property type="entry name" value="Formate/glycerate dehydrogenase catalytic domain-like"/>
    <property type="match status" value="1"/>
</dbReference>
<keyword evidence="5" id="KW-1185">Reference proteome</keyword>
<evidence type="ECO:0000256" key="1">
    <source>
        <dbReference type="ARBA" id="ARBA00023002"/>
    </source>
</evidence>
<name>A0A0B9AP72_BRELN</name>
<dbReference type="RefSeq" id="WP_039208950.1">
    <property type="nucleotide sequence ID" value="NZ_JTJZ01000018.1"/>
</dbReference>